<dbReference type="EMBL" id="OBDY01000005">
    <property type="protein sequence ID" value="SNY37424.1"/>
    <property type="molecule type" value="Genomic_DNA"/>
</dbReference>
<organism evidence="1 2">
    <name type="scientific">Paractinoplanes atraurantiacus</name>
    <dbReference type="NCBI Taxonomy" id="1036182"/>
    <lineage>
        <taxon>Bacteria</taxon>
        <taxon>Bacillati</taxon>
        <taxon>Actinomycetota</taxon>
        <taxon>Actinomycetes</taxon>
        <taxon>Micromonosporales</taxon>
        <taxon>Micromonosporaceae</taxon>
        <taxon>Paractinoplanes</taxon>
    </lineage>
</organism>
<dbReference type="InterPro" id="IPR044650">
    <property type="entry name" value="SRFR1-like"/>
</dbReference>
<proteinExistence type="predicted"/>
<dbReference type="InterPro" id="IPR011990">
    <property type="entry name" value="TPR-like_helical_dom_sf"/>
</dbReference>
<protein>
    <submittedName>
        <fullName evidence="1">Tetratricopeptide repeat-containing protein</fullName>
    </submittedName>
</protein>
<dbReference type="SMART" id="SM00028">
    <property type="entry name" value="TPR"/>
    <property type="match status" value="6"/>
</dbReference>
<dbReference type="Proteomes" id="UP000219612">
    <property type="component" value="Unassembled WGS sequence"/>
</dbReference>
<dbReference type="InterPro" id="IPR019734">
    <property type="entry name" value="TPR_rpt"/>
</dbReference>
<dbReference type="SUPFAM" id="SSF48452">
    <property type="entry name" value="TPR-like"/>
    <property type="match status" value="2"/>
</dbReference>
<evidence type="ECO:0000313" key="2">
    <source>
        <dbReference type="Proteomes" id="UP000219612"/>
    </source>
</evidence>
<dbReference type="PANTHER" id="PTHR44749">
    <property type="entry name" value="SUPPRESSOR OF RPS4-RLD 1"/>
    <property type="match status" value="1"/>
</dbReference>
<gene>
    <name evidence="1" type="ORF">SAMN05421748_10597</name>
</gene>
<dbReference type="Gene3D" id="1.25.40.10">
    <property type="entry name" value="Tetratricopeptide repeat domain"/>
    <property type="match status" value="2"/>
</dbReference>
<evidence type="ECO:0000313" key="1">
    <source>
        <dbReference type="EMBL" id="SNY37424.1"/>
    </source>
</evidence>
<dbReference type="Pfam" id="PF13432">
    <property type="entry name" value="TPR_16"/>
    <property type="match status" value="2"/>
</dbReference>
<reference evidence="1 2" key="1">
    <citation type="submission" date="2017-09" db="EMBL/GenBank/DDBJ databases">
        <authorList>
            <person name="Ehlers B."/>
            <person name="Leendertz F.H."/>
        </authorList>
    </citation>
    <scope>NUCLEOTIDE SEQUENCE [LARGE SCALE GENOMIC DNA]</scope>
    <source>
        <strain evidence="1 2">CGMCC 4.6857</strain>
    </source>
</reference>
<keyword evidence="2" id="KW-1185">Reference proteome</keyword>
<name>A0A285HP32_9ACTN</name>
<dbReference type="GO" id="GO:0045892">
    <property type="term" value="P:negative regulation of DNA-templated transcription"/>
    <property type="evidence" value="ECO:0007669"/>
    <property type="project" value="InterPro"/>
</dbReference>
<accession>A0A285HP32</accession>
<dbReference type="PANTHER" id="PTHR44749:SF1">
    <property type="entry name" value="TETRATRICOPEPTIDE-LIKE HELICAL DOMAIN-CONTAINING PROTEIN"/>
    <property type="match status" value="1"/>
</dbReference>
<sequence>MFPMRRAVTVALAAIALLAVGAIFGLRGTPAPPAPAAAVVRADRLAQTVSQAQQRLRKVPRDHRTWAELGLAYVEQARVSADPSRYPMAEAALRRSLSVRPKDNPDALTGLGALANARHDFTAARSFAREALKINTFSADAYGVLADAETQLGRPAEATAAIQHMLDLRPGLAAYARASYDLEQRGRLPEAAGLMRRALDAAVDPADVAFCRTQLGDLALAQGDLKSAGAEYAAGLAAAPDYQPLLRGRARVAAATGDLGAAVADLRAIAARTPTPETLMEYASVLRLDGREPDATRQLTLAQAAHRVFVANGGRDDLTAAQLALATGDAREAVAAARSEWRRRPFAEVADVLAQSLHAAGRDREALPYATKATTASPHNASYAYHRALIALQLGDRATALTELRRTRSLNPYFSPTDAPNAARALSALEAQR</sequence>
<dbReference type="AlphaFoldDB" id="A0A285HP32"/>